<evidence type="ECO:0000256" key="2">
    <source>
        <dbReference type="ARBA" id="ARBA00012415"/>
    </source>
</evidence>
<dbReference type="NCBIfam" id="TIGR01099">
    <property type="entry name" value="galU"/>
    <property type="match status" value="1"/>
</dbReference>
<evidence type="ECO:0000256" key="4">
    <source>
        <dbReference type="ARBA" id="ARBA00022679"/>
    </source>
</evidence>
<dbReference type="EMBL" id="VTOW01000001">
    <property type="protein sequence ID" value="NKE69378.1"/>
    <property type="molecule type" value="Genomic_DNA"/>
</dbReference>
<evidence type="ECO:0000259" key="8">
    <source>
        <dbReference type="Pfam" id="PF00483"/>
    </source>
</evidence>
<gene>
    <name evidence="9" type="primary">galU</name>
    <name evidence="9" type="ORF">MNODULE_01240</name>
</gene>
<dbReference type="AlphaFoldDB" id="A0A7X6DM13"/>
<protein>
    <recommendedName>
        <fullName evidence="3 7">UTP--glucose-1-phosphate uridylyltransferase</fullName>
        <ecNumber evidence="2 7">2.7.7.9</ecNumber>
    </recommendedName>
    <alternativeName>
        <fullName evidence="7">UDP-glucose pyrophosphorylase</fullName>
    </alternativeName>
</protein>
<comment type="catalytic activity">
    <reaction evidence="6 7">
        <text>alpha-D-glucose 1-phosphate + UTP + H(+) = UDP-alpha-D-glucose + diphosphate</text>
        <dbReference type="Rhea" id="RHEA:19889"/>
        <dbReference type="ChEBI" id="CHEBI:15378"/>
        <dbReference type="ChEBI" id="CHEBI:33019"/>
        <dbReference type="ChEBI" id="CHEBI:46398"/>
        <dbReference type="ChEBI" id="CHEBI:58601"/>
        <dbReference type="ChEBI" id="CHEBI:58885"/>
        <dbReference type="EC" id="2.7.7.9"/>
    </reaction>
</comment>
<dbReference type="InterPro" id="IPR005771">
    <property type="entry name" value="GalU_uridylyltTrfase_bac/arc"/>
</dbReference>
<dbReference type="SUPFAM" id="SSF53448">
    <property type="entry name" value="Nucleotide-diphospho-sugar transferases"/>
    <property type="match status" value="1"/>
</dbReference>
<keyword evidence="10" id="KW-1185">Reference proteome</keyword>
<organism evidence="9 10">
    <name type="scientific">Candidatus Manganitrophus noduliformans</name>
    <dbReference type="NCBI Taxonomy" id="2606439"/>
    <lineage>
        <taxon>Bacteria</taxon>
        <taxon>Pseudomonadati</taxon>
        <taxon>Nitrospirota</taxon>
        <taxon>Nitrospiria</taxon>
        <taxon>Candidatus Troglogloeales</taxon>
        <taxon>Candidatus Manganitrophaceae</taxon>
        <taxon>Candidatus Manganitrophus</taxon>
    </lineage>
</organism>
<feature type="domain" description="Nucleotidyl transferase" evidence="8">
    <location>
        <begin position="16"/>
        <end position="275"/>
    </location>
</feature>
<dbReference type="InterPro" id="IPR029044">
    <property type="entry name" value="Nucleotide-diphossugar_trans"/>
</dbReference>
<evidence type="ECO:0000256" key="7">
    <source>
        <dbReference type="RuleBase" id="RU361259"/>
    </source>
</evidence>
<dbReference type="GO" id="GO:0003983">
    <property type="term" value="F:UTP:glucose-1-phosphate uridylyltransferase activity"/>
    <property type="evidence" value="ECO:0007669"/>
    <property type="project" value="UniProtKB-EC"/>
</dbReference>
<sequence length="298" mass="33134">MSAVQEGKRLGRQITKAVIPAAGLGTRFLPATKASPKEMLPLVDKPLIQYVVEEAVGAGIREIIIITGRGKRAIEDHFDISFELEETLRQNGKLELMESLRKISDMADFCYIRQRQALGLGHAILSAKNLIGDEPFAVLLGDDIIDHPTSALQQMIDLYQKNQAPLIGIQKVPKSEVRQYGVIDAEAAVDGLYKINDLVEKPSPKEAPSNLAVIGRYILTPEIFELLEKTKPGKNNEIQLTDALKELARLRNMYGYVIQGKRFDAGDKLGFLKATVEMGLKNPELGKEFRKFLKDLPL</sequence>
<reference evidence="9 10" key="1">
    <citation type="journal article" date="2020" name="Nature">
        <title>Bacterial chemolithoautotrophy via manganese oxidation.</title>
        <authorList>
            <person name="Yu H."/>
            <person name="Leadbetter J.R."/>
        </authorList>
    </citation>
    <scope>NUCLEOTIDE SEQUENCE [LARGE SCALE GENOMIC DNA]</scope>
    <source>
        <strain evidence="9 10">Mn-1</strain>
    </source>
</reference>
<accession>A0A7X6DM13</accession>
<name>A0A7X6DM13_9BACT</name>
<dbReference type="InterPro" id="IPR005835">
    <property type="entry name" value="NTP_transferase_dom"/>
</dbReference>
<comment type="caution">
    <text evidence="9">The sequence shown here is derived from an EMBL/GenBank/DDBJ whole genome shotgun (WGS) entry which is preliminary data.</text>
</comment>
<keyword evidence="5 7" id="KW-0548">Nucleotidyltransferase</keyword>
<evidence type="ECO:0000256" key="3">
    <source>
        <dbReference type="ARBA" id="ARBA00019048"/>
    </source>
</evidence>
<dbReference type="PANTHER" id="PTHR43197:SF1">
    <property type="entry name" value="UTP--GLUCOSE-1-PHOSPHATE URIDYLYLTRANSFERASE"/>
    <property type="match status" value="1"/>
</dbReference>
<comment type="similarity">
    <text evidence="1 7">Belongs to the UDPGP type 2 family.</text>
</comment>
<dbReference type="CDD" id="cd02541">
    <property type="entry name" value="UGPase_prokaryotic"/>
    <property type="match status" value="1"/>
</dbReference>
<keyword evidence="4 7" id="KW-0808">Transferase</keyword>
<dbReference type="EC" id="2.7.7.9" evidence="2 7"/>
<dbReference type="Pfam" id="PF00483">
    <property type="entry name" value="NTP_transferase"/>
    <property type="match status" value="1"/>
</dbReference>
<evidence type="ECO:0000256" key="1">
    <source>
        <dbReference type="ARBA" id="ARBA00006890"/>
    </source>
</evidence>
<dbReference type="GO" id="GO:0006011">
    <property type="term" value="P:UDP-alpha-D-glucose metabolic process"/>
    <property type="evidence" value="ECO:0007669"/>
    <property type="project" value="InterPro"/>
</dbReference>
<dbReference type="RefSeq" id="WP_168059165.1">
    <property type="nucleotide sequence ID" value="NZ_VTOW01000001.1"/>
</dbReference>
<evidence type="ECO:0000313" key="10">
    <source>
        <dbReference type="Proteomes" id="UP000534783"/>
    </source>
</evidence>
<dbReference type="PANTHER" id="PTHR43197">
    <property type="entry name" value="UTP--GLUCOSE-1-PHOSPHATE URIDYLYLTRANSFERASE"/>
    <property type="match status" value="1"/>
</dbReference>
<evidence type="ECO:0000313" key="9">
    <source>
        <dbReference type="EMBL" id="NKE69378.1"/>
    </source>
</evidence>
<dbReference type="Proteomes" id="UP000534783">
    <property type="component" value="Unassembled WGS sequence"/>
</dbReference>
<dbReference type="Gene3D" id="3.90.550.10">
    <property type="entry name" value="Spore Coat Polysaccharide Biosynthesis Protein SpsA, Chain A"/>
    <property type="match status" value="1"/>
</dbReference>
<evidence type="ECO:0000256" key="6">
    <source>
        <dbReference type="ARBA" id="ARBA00048128"/>
    </source>
</evidence>
<proteinExistence type="inferred from homology"/>
<evidence type="ECO:0000256" key="5">
    <source>
        <dbReference type="ARBA" id="ARBA00022695"/>
    </source>
</evidence>